<evidence type="ECO:0000256" key="7">
    <source>
        <dbReference type="ARBA" id="ARBA00022989"/>
    </source>
</evidence>
<name>A0A8X6MFG2_NEPPI</name>
<evidence type="ECO:0000256" key="5">
    <source>
        <dbReference type="ARBA" id="ARBA00022692"/>
    </source>
</evidence>
<accession>A0A8X6MFG2</accession>
<dbReference type="OrthoDB" id="5957813at2759"/>
<comment type="subcellular location">
    <subcellularLocation>
        <location evidence="1 10">Golgi apparatus membrane</location>
        <topology evidence="1 10">Single-pass type II membrane protein</topology>
    </subcellularLocation>
</comment>
<proteinExistence type="inferred from homology"/>
<dbReference type="Pfam" id="PF01762">
    <property type="entry name" value="Galactosyl_T"/>
    <property type="match status" value="2"/>
</dbReference>
<dbReference type="AlphaFoldDB" id="A0A8X6MFG2"/>
<keyword evidence="5 10" id="KW-0812">Transmembrane</keyword>
<dbReference type="InterPro" id="IPR002659">
    <property type="entry name" value="Glyco_trans_31"/>
</dbReference>
<evidence type="ECO:0000256" key="10">
    <source>
        <dbReference type="RuleBase" id="RU363063"/>
    </source>
</evidence>
<dbReference type="PANTHER" id="PTHR11214:SF349">
    <property type="entry name" value="BETA-1,3-GALACTOSYLTRANSFERASE BRN"/>
    <property type="match status" value="1"/>
</dbReference>
<feature type="transmembrane region" description="Helical" evidence="10">
    <location>
        <begin position="16"/>
        <end position="39"/>
    </location>
</feature>
<keyword evidence="8 10" id="KW-0333">Golgi apparatus</keyword>
<evidence type="ECO:0000256" key="3">
    <source>
        <dbReference type="ARBA" id="ARBA00022676"/>
    </source>
</evidence>
<protein>
    <recommendedName>
        <fullName evidence="10">Hexosyltransferase</fullName>
        <ecNumber evidence="10">2.4.1.-</ecNumber>
    </recommendedName>
</protein>
<reference evidence="11" key="1">
    <citation type="submission" date="2020-08" db="EMBL/GenBank/DDBJ databases">
        <title>Multicomponent nature underlies the extraordinary mechanical properties of spider dragline silk.</title>
        <authorList>
            <person name="Kono N."/>
            <person name="Nakamura H."/>
            <person name="Mori M."/>
            <person name="Yoshida Y."/>
            <person name="Ohtoshi R."/>
            <person name="Malay A.D."/>
            <person name="Moran D.A.P."/>
            <person name="Tomita M."/>
            <person name="Numata K."/>
            <person name="Arakawa K."/>
        </authorList>
    </citation>
    <scope>NUCLEOTIDE SEQUENCE</scope>
</reference>
<keyword evidence="12" id="KW-1185">Reference proteome</keyword>
<dbReference type="Proteomes" id="UP000887013">
    <property type="component" value="Unassembled WGS sequence"/>
</dbReference>
<organism evidence="11 12">
    <name type="scientific">Nephila pilipes</name>
    <name type="common">Giant wood spider</name>
    <name type="synonym">Nephila maculata</name>
    <dbReference type="NCBI Taxonomy" id="299642"/>
    <lineage>
        <taxon>Eukaryota</taxon>
        <taxon>Metazoa</taxon>
        <taxon>Ecdysozoa</taxon>
        <taxon>Arthropoda</taxon>
        <taxon>Chelicerata</taxon>
        <taxon>Arachnida</taxon>
        <taxon>Araneae</taxon>
        <taxon>Araneomorphae</taxon>
        <taxon>Entelegynae</taxon>
        <taxon>Araneoidea</taxon>
        <taxon>Nephilidae</taxon>
        <taxon>Nephila</taxon>
    </lineage>
</organism>
<evidence type="ECO:0000256" key="9">
    <source>
        <dbReference type="ARBA" id="ARBA00023136"/>
    </source>
</evidence>
<keyword evidence="3 10" id="KW-0328">Glycosyltransferase</keyword>
<evidence type="ECO:0000256" key="1">
    <source>
        <dbReference type="ARBA" id="ARBA00004323"/>
    </source>
</evidence>
<dbReference type="PANTHER" id="PTHR11214">
    <property type="entry name" value="BETA-1,3-N-ACETYLGLUCOSAMINYLTRANSFERASE"/>
    <property type="match status" value="1"/>
</dbReference>
<dbReference type="GO" id="GO:0016758">
    <property type="term" value="F:hexosyltransferase activity"/>
    <property type="evidence" value="ECO:0007669"/>
    <property type="project" value="InterPro"/>
</dbReference>
<dbReference type="GO" id="GO:0006493">
    <property type="term" value="P:protein O-linked glycosylation"/>
    <property type="evidence" value="ECO:0007669"/>
    <property type="project" value="TreeGrafter"/>
</dbReference>
<dbReference type="Gene3D" id="3.90.550.50">
    <property type="match status" value="2"/>
</dbReference>
<dbReference type="EMBL" id="BMAW01045022">
    <property type="protein sequence ID" value="GFS47670.1"/>
    <property type="molecule type" value="Genomic_DNA"/>
</dbReference>
<dbReference type="GO" id="GO:0008194">
    <property type="term" value="F:UDP-glycosyltransferase activity"/>
    <property type="evidence" value="ECO:0007669"/>
    <property type="project" value="TreeGrafter"/>
</dbReference>
<keyword evidence="9 10" id="KW-0472">Membrane</keyword>
<dbReference type="EC" id="2.4.1.-" evidence="10"/>
<keyword evidence="7 10" id="KW-1133">Transmembrane helix</keyword>
<comment type="similarity">
    <text evidence="2 10">Belongs to the glycosyltransferase 31 family.</text>
</comment>
<comment type="caution">
    <text evidence="11">The sequence shown here is derived from an EMBL/GenBank/DDBJ whole genome shotgun (WGS) entry which is preliminary data.</text>
</comment>
<evidence type="ECO:0000256" key="6">
    <source>
        <dbReference type="ARBA" id="ARBA00022968"/>
    </source>
</evidence>
<keyword evidence="4" id="KW-0808">Transferase</keyword>
<evidence type="ECO:0000256" key="4">
    <source>
        <dbReference type="ARBA" id="ARBA00022679"/>
    </source>
</evidence>
<evidence type="ECO:0000313" key="12">
    <source>
        <dbReference type="Proteomes" id="UP000887013"/>
    </source>
</evidence>
<evidence type="ECO:0000313" key="11">
    <source>
        <dbReference type="EMBL" id="GFS47670.1"/>
    </source>
</evidence>
<gene>
    <name evidence="11" type="primary">brn</name>
    <name evidence="11" type="ORF">NPIL_482281</name>
</gene>
<sequence length="394" mass="47049">MAYILSKPFRFLTNKVAILIFIATLVIFIDYYGILLHLFEVNYSEFSYPLHIDMETVLEELKKGHKPTYHPINEYDYPYRIQNSKKCSQRSYFNYENVVILFVIKSALPNENKRNAIRKLWGSENRFPELNIRRIFLLGISTDPLFQDKIDEEYEKHKDLVQADFIDSYYNNTIKTMIGFKWVIQNCPNAQFIMFADDDMYVSTKNLLKFISDPFNKNRKPKSKRDLTYILVNEEKGFVLVTEGNIIRTIWNRRIATRRHLFQIDPFEERLFAGYVFFSSPMRHKSSKWYISLTDYPFSKYPPYVTAGAYVLSFKALEDLYYTSMYTKNFKFDDVYLGIVAKKCGISPLHNKHFYFWRKRYNKYSYREVIASHGFDDPDELTKIWEEQKNLGNA</sequence>
<evidence type="ECO:0000256" key="8">
    <source>
        <dbReference type="ARBA" id="ARBA00023034"/>
    </source>
</evidence>
<dbReference type="GO" id="GO:0000139">
    <property type="term" value="C:Golgi membrane"/>
    <property type="evidence" value="ECO:0007669"/>
    <property type="project" value="UniProtKB-SubCell"/>
</dbReference>
<keyword evidence="6 10" id="KW-0735">Signal-anchor</keyword>
<evidence type="ECO:0000256" key="2">
    <source>
        <dbReference type="ARBA" id="ARBA00008661"/>
    </source>
</evidence>